<keyword evidence="6" id="KW-1185">Reference proteome</keyword>
<gene>
    <name evidence="5" type="ORF">NC653_034308</name>
</gene>
<organism evidence="5 6">
    <name type="scientific">Populus alba x Populus x berolinensis</name>
    <dbReference type="NCBI Taxonomy" id="444605"/>
    <lineage>
        <taxon>Eukaryota</taxon>
        <taxon>Viridiplantae</taxon>
        <taxon>Streptophyta</taxon>
        <taxon>Embryophyta</taxon>
        <taxon>Tracheophyta</taxon>
        <taxon>Spermatophyta</taxon>
        <taxon>Magnoliopsida</taxon>
        <taxon>eudicotyledons</taxon>
        <taxon>Gunneridae</taxon>
        <taxon>Pentapetalae</taxon>
        <taxon>rosids</taxon>
        <taxon>fabids</taxon>
        <taxon>Malpighiales</taxon>
        <taxon>Salicaceae</taxon>
        <taxon>Saliceae</taxon>
        <taxon>Populus</taxon>
    </lineage>
</organism>
<name>A0AAD6LQ34_9ROSI</name>
<evidence type="ECO:0000256" key="4">
    <source>
        <dbReference type="SAM" id="Phobius"/>
    </source>
</evidence>
<evidence type="ECO:0000256" key="2">
    <source>
        <dbReference type="ARBA" id="ARBA00022170"/>
    </source>
</evidence>
<reference evidence="5" key="1">
    <citation type="journal article" date="2023" name="Mol. Ecol. Resour.">
        <title>Chromosome-level genome assembly of a triploid poplar Populus alba 'Berolinensis'.</title>
        <authorList>
            <person name="Chen S."/>
            <person name="Yu Y."/>
            <person name="Wang X."/>
            <person name="Wang S."/>
            <person name="Zhang T."/>
            <person name="Zhou Y."/>
            <person name="He R."/>
            <person name="Meng N."/>
            <person name="Wang Y."/>
            <person name="Liu W."/>
            <person name="Liu Z."/>
            <person name="Liu J."/>
            <person name="Guo Q."/>
            <person name="Huang H."/>
            <person name="Sederoff R.R."/>
            <person name="Wang G."/>
            <person name="Qu G."/>
            <person name="Chen S."/>
        </authorList>
    </citation>
    <scope>NUCLEOTIDE SEQUENCE</scope>
    <source>
        <strain evidence="5">SC-2020</strain>
    </source>
</reference>
<accession>A0AAD6LQ34</accession>
<dbReference type="InterPro" id="IPR012875">
    <property type="entry name" value="SDHF4"/>
</dbReference>
<feature type="transmembrane region" description="Helical" evidence="4">
    <location>
        <begin position="124"/>
        <end position="141"/>
    </location>
</feature>
<dbReference type="EMBL" id="JAQIZT010000015">
    <property type="protein sequence ID" value="KAJ6969722.1"/>
    <property type="molecule type" value="Genomic_DNA"/>
</dbReference>
<dbReference type="PANTHER" id="PTHR28524">
    <property type="entry name" value="SUCCINATE DEHYDROGENASE ASSEMBLY FACTOR 4, MITOCHONDRIAL"/>
    <property type="match status" value="1"/>
</dbReference>
<dbReference type="PANTHER" id="PTHR28524:SF3">
    <property type="entry name" value="SUCCINATE DEHYDROGENASE ASSEMBLY FACTOR 4, MITOCHONDRIAL"/>
    <property type="match status" value="1"/>
</dbReference>
<keyword evidence="4" id="KW-1133">Transmembrane helix</keyword>
<evidence type="ECO:0000313" key="5">
    <source>
        <dbReference type="EMBL" id="KAJ6969722.1"/>
    </source>
</evidence>
<protein>
    <recommendedName>
        <fullName evidence="2">Succinate dehydrogenase assembly factor 4, mitochondrial</fullName>
    </recommendedName>
</protein>
<proteinExistence type="inferred from homology"/>
<feature type="compositionally biased region" description="Acidic residues" evidence="3">
    <location>
        <begin position="76"/>
        <end position="88"/>
    </location>
</feature>
<dbReference type="GO" id="GO:0005739">
    <property type="term" value="C:mitochondrion"/>
    <property type="evidence" value="ECO:0007669"/>
    <property type="project" value="TreeGrafter"/>
</dbReference>
<dbReference type="Proteomes" id="UP001164929">
    <property type="component" value="Chromosome 15"/>
</dbReference>
<feature type="region of interest" description="Disordered" evidence="3">
    <location>
        <begin position="49"/>
        <end position="109"/>
    </location>
</feature>
<evidence type="ECO:0000256" key="3">
    <source>
        <dbReference type="SAM" id="MobiDB-lite"/>
    </source>
</evidence>
<dbReference type="AlphaFoldDB" id="A0AAD6LQ34"/>
<dbReference type="PROSITE" id="PS50231">
    <property type="entry name" value="RICIN_B_LECTIN"/>
    <property type="match status" value="1"/>
</dbReference>
<evidence type="ECO:0000313" key="6">
    <source>
        <dbReference type="Proteomes" id="UP001164929"/>
    </source>
</evidence>
<keyword evidence="4" id="KW-0472">Membrane</keyword>
<keyword evidence="4" id="KW-0812">Transmembrane</keyword>
<dbReference type="GO" id="GO:0034553">
    <property type="term" value="P:mitochondrial respiratory chain complex II assembly"/>
    <property type="evidence" value="ECO:0007669"/>
    <property type="project" value="TreeGrafter"/>
</dbReference>
<comment type="caution">
    <text evidence="5">The sequence shown here is derived from an EMBL/GenBank/DDBJ whole genome shotgun (WGS) entry which is preliminary data.</text>
</comment>
<evidence type="ECO:0000256" key="1">
    <source>
        <dbReference type="ARBA" id="ARBA00005701"/>
    </source>
</evidence>
<feature type="compositionally biased region" description="Basic and acidic residues" evidence="3">
    <location>
        <begin position="60"/>
        <end position="72"/>
    </location>
</feature>
<sequence length="284" mass="31093">MAAARRINLNRLFSSLTPSSSSNTISKTWVIDTTPVRSEYTDRIVKLATQQLPQENQDQETVKKQEKEEITHQDSQNEEDEEDDEDGGEYVNKETGEIGGPKGPEPTRFGDWERNAHIISLMKSAAWLIYALLCLCFSLVLQEQDWALLHGGSAVAVVVRQNMKKKCLLLGFKRIATTSKQSGCQEISGKKLAAGWWKLHVDGSSLGNRSHGEAVGVLNSNPADCHTRLHLVNGVEQAIQDFGGQASLRTEWNSPPPGLELILQADAMEIGAPTSQAETGPSGS</sequence>
<dbReference type="Pfam" id="PF07896">
    <property type="entry name" value="DUF1674"/>
    <property type="match status" value="1"/>
</dbReference>
<comment type="similarity">
    <text evidence="1">Belongs to the SDHAF4 family.</text>
</comment>